<dbReference type="Proteomes" id="UP001165101">
    <property type="component" value="Unassembled WGS sequence"/>
</dbReference>
<evidence type="ECO:0000313" key="2">
    <source>
        <dbReference type="Proteomes" id="UP001165101"/>
    </source>
</evidence>
<evidence type="ECO:0000313" key="1">
    <source>
        <dbReference type="EMBL" id="GME93862.1"/>
    </source>
</evidence>
<reference evidence="1" key="1">
    <citation type="submission" date="2023-04" db="EMBL/GenBank/DDBJ databases">
        <title>Candida boidinii NBRC 1967.</title>
        <authorList>
            <person name="Ichikawa N."/>
            <person name="Sato H."/>
            <person name="Tonouchi N."/>
        </authorList>
    </citation>
    <scope>NUCLEOTIDE SEQUENCE</scope>
    <source>
        <strain evidence="1">NBRC 1967</strain>
    </source>
</reference>
<sequence length="547" mass="61402">MWEGRTHSMMGTSPDESNIKVFEAVLELFVGIISFAFVNLATSSKQTKDEYSTNNMSEEIQLRSKELIDKYLNLEKKPITYKIISRVLSISSVKSKKFLAEYYSENKDDSSVSLTSIITGIAISKNENQIKNESQPTEHSDETEKILVKYISPKELSNIETIKTENFKEVWSVEPYSLLPNENLQLMDVINSNNSVLPKYELSPENLEKWGVIKNDIESSDLPTATTTSRATTATQTTAVSDPSPSNKDKKKASSYVSRKSTEERQADKEQIKKKPASSYVSRKSESSNSSSQKESDKKSSKDSDSSSKSNGYVYKSFKERQKEKEQLASAAAASKFDISTDADDIENNAVTENKDRKQTATEKKNKKEKDLKLQSMFDDMDDDMGDDMEDEMDDNMEGDIIEDKKEDKKEDVVNIDVEEIESAFSTNKKEEGKPEAEEEDFSFMDDSGELSQLMDDKTVATGRSATTDLSVEKYEDEDGFIVTRINKTAPTPGKRSATHPAPSKKRQLQPDNKNHKIETSSATKKSKSKASSSKQSNLMSFFGAKK</sequence>
<organism evidence="1 2">
    <name type="scientific">Candida boidinii</name>
    <name type="common">Yeast</name>
    <dbReference type="NCBI Taxonomy" id="5477"/>
    <lineage>
        <taxon>Eukaryota</taxon>
        <taxon>Fungi</taxon>
        <taxon>Dikarya</taxon>
        <taxon>Ascomycota</taxon>
        <taxon>Saccharomycotina</taxon>
        <taxon>Pichiomycetes</taxon>
        <taxon>Pichiales</taxon>
        <taxon>Pichiaceae</taxon>
        <taxon>Ogataea</taxon>
        <taxon>Ogataea/Candida clade</taxon>
    </lineage>
</organism>
<protein>
    <submittedName>
        <fullName evidence="1">Unnamed protein product</fullName>
    </submittedName>
</protein>
<dbReference type="EMBL" id="BSXV01001763">
    <property type="protein sequence ID" value="GME93862.1"/>
    <property type="molecule type" value="Genomic_DNA"/>
</dbReference>
<proteinExistence type="predicted"/>
<keyword evidence="2" id="KW-1185">Reference proteome</keyword>
<accession>A0ACB5TSD9</accession>
<gene>
    <name evidence="1" type="ORF">Cboi01_000329700</name>
</gene>
<comment type="caution">
    <text evidence="1">The sequence shown here is derived from an EMBL/GenBank/DDBJ whole genome shotgun (WGS) entry which is preliminary data.</text>
</comment>
<name>A0ACB5TSD9_CANBO</name>